<dbReference type="RefSeq" id="WP_134356933.1">
    <property type="nucleotide sequence ID" value="NZ_CP038033.1"/>
</dbReference>
<gene>
    <name evidence="1" type="ORF">E3U44_04905</name>
</gene>
<keyword evidence="2" id="KW-1185">Reference proteome</keyword>
<reference evidence="1 2" key="1">
    <citation type="submission" date="2019-03" db="EMBL/GenBank/DDBJ databases">
        <title>The genome sequence of Nitrosococcus wardiae strain D1FHST reveals the archetypal metabolic capacity of ammonia-oxidizing Gammaproteobacteria.</title>
        <authorList>
            <person name="Wang L."/>
            <person name="Lim C.K."/>
            <person name="Hanson T.E."/>
            <person name="Dang H."/>
            <person name="Klotz M.G."/>
        </authorList>
    </citation>
    <scope>NUCLEOTIDE SEQUENCE [LARGE SCALE GENOMIC DNA]</scope>
    <source>
        <strain evidence="1 2">D1FHS</strain>
    </source>
</reference>
<dbReference type="KEGG" id="nwr:E3U44_04905"/>
<dbReference type="EMBL" id="CP038033">
    <property type="protein sequence ID" value="QBQ53925.1"/>
    <property type="molecule type" value="Genomic_DNA"/>
</dbReference>
<accession>A0A4V1AVQ2</accession>
<dbReference type="OrthoDB" id="9768470at2"/>
<dbReference type="Proteomes" id="UP000294325">
    <property type="component" value="Chromosome"/>
</dbReference>
<name>A0A4V1AVQ2_9GAMM</name>
<proteinExistence type="predicted"/>
<dbReference type="AlphaFoldDB" id="A0A4V1AVQ2"/>
<protein>
    <submittedName>
        <fullName evidence="1">Uncharacterized protein</fullName>
    </submittedName>
</protein>
<sequence>MSPENIGVEGFQLREATRPTDNYEAIQELEAYFSQIDANFFDRLRLAGGVRVEDNRQSVKTFALFNPNQEPIESVLSSVDLLRAVAATYFLSEQQL</sequence>
<organism evidence="1 2">
    <name type="scientific">Nitrosococcus wardiae</name>
    <dbReference type="NCBI Taxonomy" id="1814290"/>
    <lineage>
        <taxon>Bacteria</taxon>
        <taxon>Pseudomonadati</taxon>
        <taxon>Pseudomonadota</taxon>
        <taxon>Gammaproteobacteria</taxon>
        <taxon>Chromatiales</taxon>
        <taxon>Chromatiaceae</taxon>
        <taxon>Nitrosococcus</taxon>
    </lineage>
</organism>
<evidence type="ECO:0000313" key="2">
    <source>
        <dbReference type="Proteomes" id="UP000294325"/>
    </source>
</evidence>
<evidence type="ECO:0000313" key="1">
    <source>
        <dbReference type="EMBL" id="QBQ53925.1"/>
    </source>
</evidence>